<evidence type="ECO:0000256" key="1">
    <source>
        <dbReference type="ARBA" id="ARBA00004613"/>
    </source>
</evidence>
<dbReference type="PROSITE" id="PS00280">
    <property type="entry name" value="BPTI_KUNITZ_1"/>
    <property type="match status" value="1"/>
</dbReference>
<comment type="subcellular location">
    <subcellularLocation>
        <location evidence="1">Secreted</location>
    </subcellularLocation>
</comment>
<dbReference type="InterPro" id="IPR020901">
    <property type="entry name" value="Prtase_inh_Kunz-CS"/>
</dbReference>
<accession>A0A346CIN4</accession>
<evidence type="ECO:0000256" key="3">
    <source>
        <dbReference type="ARBA" id="ARBA00022690"/>
    </source>
</evidence>
<dbReference type="SMART" id="SM00131">
    <property type="entry name" value="KU"/>
    <property type="match status" value="1"/>
</dbReference>
<keyword evidence="3" id="KW-0646">Protease inhibitor</keyword>
<dbReference type="PROSITE" id="PS50279">
    <property type="entry name" value="BPTI_KUNITZ_2"/>
    <property type="match status" value="1"/>
</dbReference>
<dbReference type="PANTHER" id="PTHR10083">
    <property type="entry name" value="KUNITZ-TYPE PROTEASE INHIBITOR-RELATED"/>
    <property type="match status" value="1"/>
</dbReference>
<dbReference type="AlphaFoldDB" id="A0A346CIN4"/>
<keyword evidence="2" id="KW-0964">Secreted</keyword>
<reference evidence="8" key="1">
    <citation type="journal article" date="2018" name="Genome Biol. Evol.">
        <title>Conotoxin diversity in Chelyconus ermineus (Born, 1778) and the convergent origin of piscivory in the Atlantic and Indo-Pacific cones.</title>
        <authorList>
            <person name="Abalde S."/>
            <person name="Tenorio M.J."/>
            <person name="Afonso C.M."/>
            <person name="Zardoya R."/>
        </authorList>
    </citation>
    <scope>NUCLEOTIDE SEQUENCE</scope>
    <source>
        <strain evidence="8">Cerm_096</strain>
    </source>
</reference>
<proteinExistence type="evidence at transcript level"/>
<keyword evidence="4" id="KW-0722">Serine protease inhibitor</keyword>
<evidence type="ECO:0000259" key="7">
    <source>
        <dbReference type="PROSITE" id="PS50279"/>
    </source>
</evidence>
<dbReference type="InterPro" id="IPR036880">
    <property type="entry name" value="Kunitz_BPTI_sf"/>
</dbReference>
<feature type="domain" description="BPTI/Kunitz inhibitor" evidence="7">
    <location>
        <begin position="42"/>
        <end position="92"/>
    </location>
</feature>
<evidence type="ECO:0000313" key="8">
    <source>
        <dbReference type="EMBL" id="AXL95433.1"/>
    </source>
</evidence>
<feature type="signal peptide" evidence="6">
    <location>
        <begin position="1"/>
        <end position="22"/>
    </location>
</feature>
<dbReference type="PANTHER" id="PTHR10083:SF374">
    <property type="entry name" value="BPTI_KUNITZ INHIBITOR DOMAIN-CONTAINING PROTEIN"/>
    <property type="match status" value="1"/>
</dbReference>
<keyword evidence="5" id="KW-1015">Disulfide bond</keyword>
<evidence type="ECO:0000256" key="5">
    <source>
        <dbReference type="ARBA" id="ARBA00023157"/>
    </source>
</evidence>
<dbReference type="GO" id="GO:0004867">
    <property type="term" value="F:serine-type endopeptidase inhibitor activity"/>
    <property type="evidence" value="ECO:0007669"/>
    <property type="project" value="UniProtKB-KW"/>
</dbReference>
<dbReference type="SUPFAM" id="SSF57362">
    <property type="entry name" value="BPTI-like"/>
    <property type="match status" value="1"/>
</dbReference>
<protein>
    <submittedName>
        <fullName evidence="8">Conkunitzin</fullName>
    </submittedName>
</protein>
<dbReference type="FunFam" id="4.10.410.10:FF:000011">
    <property type="entry name" value="Tissue factor pathway inhibitor"/>
    <property type="match status" value="1"/>
</dbReference>
<dbReference type="InterPro" id="IPR002223">
    <property type="entry name" value="Kunitz_BPTI"/>
</dbReference>
<evidence type="ECO:0000256" key="6">
    <source>
        <dbReference type="SAM" id="SignalP"/>
    </source>
</evidence>
<dbReference type="EMBL" id="MH360384">
    <property type="protein sequence ID" value="AXL95433.1"/>
    <property type="molecule type" value="mRNA"/>
</dbReference>
<keyword evidence="6" id="KW-0732">Signal</keyword>
<evidence type="ECO:0000256" key="4">
    <source>
        <dbReference type="ARBA" id="ARBA00022900"/>
    </source>
</evidence>
<dbReference type="Gene3D" id="4.10.410.10">
    <property type="entry name" value="Pancreatic trypsin inhibitor Kunitz domain"/>
    <property type="match status" value="1"/>
</dbReference>
<sequence>MEGRRLAVVLIVTSCLSALTVGDTVPGLSALTVDDDTVPDVCRQPLEVGPCKAAYPHYYYNHASDTCQLFYYGGCNGNENRFEDFSGCLFTCIYPWMAALGY</sequence>
<evidence type="ECO:0000256" key="2">
    <source>
        <dbReference type="ARBA" id="ARBA00022525"/>
    </source>
</evidence>
<dbReference type="PRINTS" id="PR00759">
    <property type="entry name" value="BASICPTASE"/>
</dbReference>
<organism evidence="8">
    <name type="scientific">Conus ermineus</name>
    <name type="common">Agate cone</name>
    <name type="synonym">Chelyconus ermineus</name>
    <dbReference type="NCBI Taxonomy" id="55423"/>
    <lineage>
        <taxon>Eukaryota</taxon>
        <taxon>Metazoa</taxon>
        <taxon>Spiralia</taxon>
        <taxon>Lophotrochozoa</taxon>
        <taxon>Mollusca</taxon>
        <taxon>Gastropoda</taxon>
        <taxon>Caenogastropoda</taxon>
        <taxon>Neogastropoda</taxon>
        <taxon>Conoidea</taxon>
        <taxon>Conidae</taxon>
        <taxon>Conus</taxon>
        <taxon>Chelyconus</taxon>
    </lineage>
</organism>
<dbReference type="CDD" id="cd00109">
    <property type="entry name" value="Kunitz-type"/>
    <property type="match status" value="1"/>
</dbReference>
<dbReference type="Pfam" id="PF00014">
    <property type="entry name" value="Kunitz_BPTI"/>
    <property type="match status" value="1"/>
</dbReference>
<name>A0A346CIN4_CONER</name>
<feature type="chain" id="PRO_5016863964" evidence="6">
    <location>
        <begin position="23"/>
        <end position="102"/>
    </location>
</feature>
<dbReference type="InterPro" id="IPR050098">
    <property type="entry name" value="TFPI/VKTCI-like"/>
</dbReference>
<dbReference type="GO" id="GO:0005615">
    <property type="term" value="C:extracellular space"/>
    <property type="evidence" value="ECO:0007669"/>
    <property type="project" value="TreeGrafter"/>
</dbReference>